<keyword evidence="2 5" id="KW-0812">Transmembrane</keyword>
<comment type="subcellular location">
    <subcellularLocation>
        <location evidence="1">Membrane</location>
        <topology evidence="1">Single-pass membrane protein</topology>
    </subcellularLocation>
</comment>
<dbReference type="EMBL" id="KZ772786">
    <property type="protein sequence ID" value="PTQ31169.1"/>
    <property type="molecule type" value="Genomic_DNA"/>
</dbReference>
<organism evidence="7 8">
    <name type="scientific">Marchantia polymorpha</name>
    <name type="common">Common liverwort</name>
    <name type="synonym">Marchantia aquatica</name>
    <dbReference type="NCBI Taxonomy" id="3197"/>
    <lineage>
        <taxon>Eukaryota</taxon>
        <taxon>Viridiplantae</taxon>
        <taxon>Streptophyta</taxon>
        <taxon>Embryophyta</taxon>
        <taxon>Marchantiophyta</taxon>
        <taxon>Marchantiopsida</taxon>
        <taxon>Marchantiidae</taxon>
        <taxon>Marchantiales</taxon>
        <taxon>Marchantiaceae</taxon>
        <taxon>Marchantia</taxon>
    </lineage>
</organism>
<keyword evidence="4 5" id="KW-0472">Membrane</keyword>
<dbReference type="PANTHER" id="PTHR31234:SF4">
    <property type="entry name" value="EXPRESSED PROTEIN"/>
    <property type="match status" value="1"/>
</dbReference>
<reference evidence="7" key="2">
    <citation type="submission" date="2017-12" db="EMBL/GenBank/DDBJ databases">
        <title>WGS assembly of Marchantia polymorpha.</title>
        <authorList>
            <person name="Bowman J.L."/>
            <person name="Kohchi T."/>
            <person name="Yamato K.T."/>
            <person name="Jenkins J."/>
            <person name="Shu S."/>
            <person name="Ishizaki K."/>
            <person name="Yamaoka S."/>
            <person name="Nishihama R."/>
            <person name="Nakamura Y."/>
            <person name="Berger F."/>
            <person name="Adam C."/>
            <person name="Aki S.S."/>
            <person name="Althoff F."/>
            <person name="Araki T."/>
            <person name="Arteaga-Vazquez M.A."/>
            <person name="Balasubrmanian S."/>
            <person name="Bauer D."/>
            <person name="Boehm C.R."/>
            <person name="Briginshaw L."/>
            <person name="Caballero-Perez J."/>
            <person name="Catarino B."/>
            <person name="Chen F."/>
            <person name="Chiyoda S."/>
            <person name="Chovatia M."/>
            <person name="Davies K.M."/>
            <person name="Delmans M."/>
            <person name="Demura T."/>
            <person name="Dierschke T."/>
            <person name="Dolan L."/>
            <person name="Dorantes-Acosta A.E."/>
            <person name="Eklund D.M."/>
            <person name="Florent S.N."/>
            <person name="Flores-Sandoval E."/>
            <person name="Fujiyama A."/>
            <person name="Fukuzawa H."/>
            <person name="Galik B."/>
            <person name="Grimanelli D."/>
            <person name="Grimwood J."/>
            <person name="Grossniklaus U."/>
            <person name="Hamada T."/>
            <person name="Haseloff J."/>
            <person name="Hetherington A.J."/>
            <person name="Higo A."/>
            <person name="Hirakawa Y."/>
            <person name="Hundley H.N."/>
            <person name="Ikeda Y."/>
            <person name="Inoue K."/>
            <person name="Inoue S."/>
            <person name="Ishida S."/>
            <person name="Jia Q."/>
            <person name="Kakita M."/>
            <person name="Kanazawa T."/>
            <person name="Kawai Y."/>
            <person name="Kawashima T."/>
            <person name="Kennedy M."/>
            <person name="Kinose K."/>
            <person name="Kinoshita T."/>
            <person name="Kohara Y."/>
            <person name="Koide E."/>
            <person name="Komatsu K."/>
            <person name="Kopischke S."/>
            <person name="Kubo M."/>
            <person name="Kyozuka J."/>
            <person name="Lagercrantz U."/>
            <person name="Lin S.S."/>
            <person name="Lindquist E."/>
            <person name="Lipzen A.M."/>
            <person name="Lu C."/>
            <person name="Luna E.D."/>
            <person name="Martienssen R.A."/>
            <person name="Minamino N."/>
            <person name="Mizutani M."/>
            <person name="Mizutani M."/>
            <person name="Mochizuki N."/>
            <person name="Monte I."/>
            <person name="Mosher R."/>
            <person name="Nagasaki H."/>
            <person name="Nakagami H."/>
            <person name="Naramoto S."/>
            <person name="Nishitani K."/>
            <person name="Ohtani M."/>
            <person name="Okamoto T."/>
            <person name="Okumura M."/>
            <person name="Phillips J."/>
            <person name="Pollak B."/>
            <person name="Reinders A."/>
            <person name="Roevekamp M."/>
            <person name="Sano R."/>
            <person name="Sawa S."/>
            <person name="Schmid M.W."/>
            <person name="Shirakawa M."/>
            <person name="Solano R."/>
            <person name="Spunde A."/>
            <person name="Suetsugu N."/>
            <person name="Sugano S."/>
            <person name="Sugiyama A."/>
            <person name="Sun R."/>
            <person name="Suzuki Y."/>
            <person name="Takenaka M."/>
            <person name="Takezawa D."/>
            <person name="Tomogane H."/>
            <person name="Tsuzuki M."/>
            <person name="Ueda T."/>
            <person name="Umeda M."/>
            <person name="Ward J.M."/>
            <person name="Watanabe Y."/>
            <person name="Yazaki K."/>
            <person name="Yokoyama R."/>
            <person name="Yoshitake Y."/>
            <person name="Yotsui I."/>
            <person name="Zachgo S."/>
            <person name="Schmutz J."/>
        </authorList>
    </citation>
    <scope>NUCLEOTIDE SEQUENCE [LARGE SCALE GENOMIC DNA]</scope>
    <source>
        <strain evidence="7">Tak-1</strain>
    </source>
</reference>
<sequence>MKMSESSTGYYGYPQYTLVGGSPRGAQSGKNFLSTCPLTRLLVIAISVITIGGAGYLIWPAEPGIDVRRIKMDGISIQYDDSDKRSVLPAIHLDVNLKLDLLITNRNFFGANYDKVVAHIKYRGDELGQVESTGGKIPARSTVSAVAALDLQGKELFQHVPELLVDVANRELPLDVVAVFFGAVEVLFFDKYEEVTVSCEMLIDPKDKVVLSQHCNLV</sequence>
<evidence type="ECO:0000256" key="3">
    <source>
        <dbReference type="ARBA" id="ARBA00022989"/>
    </source>
</evidence>
<dbReference type="Gene3D" id="2.60.40.1820">
    <property type="match status" value="1"/>
</dbReference>
<evidence type="ECO:0000256" key="5">
    <source>
        <dbReference type="SAM" id="Phobius"/>
    </source>
</evidence>
<feature type="transmembrane region" description="Helical" evidence="5">
    <location>
        <begin position="38"/>
        <end position="59"/>
    </location>
</feature>
<dbReference type="PANTHER" id="PTHR31234">
    <property type="entry name" value="LATE EMBRYOGENESIS ABUNDANT (LEA) HYDROXYPROLINE-RICH GLYCOPROTEIN FAMILY"/>
    <property type="match status" value="1"/>
</dbReference>
<evidence type="ECO:0000256" key="1">
    <source>
        <dbReference type="ARBA" id="ARBA00004167"/>
    </source>
</evidence>
<dbReference type="EMBL" id="KZ772786">
    <property type="protein sequence ID" value="PTQ31167.1"/>
    <property type="molecule type" value="Genomic_DNA"/>
</dbReference>
<evidence type="ECO:0000256" key="4">
    <source>
        <dbReference type="ARBA" id="ARBA00023136"/>
    </source>
</evidence>
<dbReference type="AlphaFoldDB" id="A0A2R6WBD4"/>
<dbReference type="InterPro" id="IPR004864">
    <property type="entry name" value="LEA_2"/>
</dbReference>
<dbReference type="Gramene" id="Mp4g06440.2">
    <property type="protein sequence ID" value="Mp4g06440.2.cds"/>
    <property type="gene ID" value="Mp4g06440"/>
</dbReference>
<dbReference type="GO" id="GO:0098542">
    <property type="term" value="P:defense response to other organism"/>
    <property type="evidence" value="ECO:0007669"/>
    <property type="project" value="InterPro"/>
</dbReference>
<dbReference type="InterPro" id="IPR044839">
    <property type="entry name" value="NDR1-like"/>
</dbReference>
<proteinExistence type="predicted"/>
<keyword evidence="3 5" id="KW-1133">Transmembrane helix</keyword>
<name>A0A2R6WBD4_MARPO</name>
<feature type="domain" description="Late embryogenesis abundant protein LEA-2 subgroup" evidence="6">
    <location>
        <begin position="101"/>
        <end position="176"/>
    </location>
</feature>
<dbReference type="GO" id="GO:0016020">
    <property type="term" value="C:membrane"/>
    <property type="evidence" value="ECO:0007669"/>
    <property type="project" value="UniProtKB-SubCell"/>
</dbReference>
<keyword evidence="8" id="KW-1185">Reference proteome</keyword>
<evidence type="ECO:0000259" key="6">
    <source>
        <dbReference type="Pfam" id="PF03168"/>
    </source>
</evidence>
<dbReference type="EMBL" id="KZ772786">
    <property type="protein sequence ID" value="PTQ31166.1"/>
    <property type="molecule type" value="Genomic_DNA"/>
</dbReference>
<dbReference type="OrthoDB" id="1917236at2759"/>
<accession>A0A2R6WBD4</accession>
<dbReference type="EMBL" id="KZ772786">
    <property type="protein sequence ID" value="PTQ31165.1"/>
    <property type="molecule type" value="Genomic_DNA"/>
</dbReference>
<dbReference type="Gramene" id="Mp4g06440.3">
    <property type="protein sequence ID" value="Mp4g06440.3.cds"/>
    <property type="gene ID" value="Mp4g06440"/>
</dbReference>
<evidence type="ECO:0000313" key="8">
    <source>
        <dbReference type="Proteomes" id="UP000244005"/>
    </source>
</evidence>
<dbReference type="OMA" id="NFRIGRS"/>
<dbReference type="SUPFAM" id="SSF117070">
    <property type="entry name" value="LEA14-like"/>
    <property type="match status" value="1"/>
</dbReference>
<evidence type="ECO:0000256" key="2">
    <source>
        <dbReference type="ARBA" id="ARBA00022692"/>
    </source>
</evidence>
<dbReference type="Proteomes" id="UP000244005">
    <property type="component" value="Unassembled WGS sequence"/>
</dbReference>
<dbReference type="EMBL" id="KZ772786">
    <property type="protein sequence ID" value="PTQ31164.1"/>
    <property type="molecule type" value="Genomic_DNA"/>
</dbReference>
<protein>
    <recommendedName>
        <fullName evidence="6">Late embryogenesis abundant protein LEA-2 subgroup domain-containing protein</fullName>
    </recommendedName>
</protein>
<dbReference type="EMBL" id="KZ772786">
    <property type="protein sequence ID" value="PTQ31168.1"/>
    <property type="molecule type" value="Genomic_DNA"/>
</dbReference>
<reference evidence="8" key="1">
    <citation type="journal article" date="2017" name="Cell">
        <title>Insights into land plant evolution garnered from the Marchantia polymorpha genome.</title>
        <authorList>
            <person name="Bowman J.L."/>
            <person name="Kohchi T."/>
            <person name="Yamato K.T."/>
            <person name="Jenkins J."/>
            <person name="Shu S."/>
            <person name="Ishizaki K."/>
            <person name="Yamaoka S."/>
            <person name="Nishihama R."/>
            <person name="Nakamura Y."/>
            <person name="Berger F."/>
            <person name="Adam C."/>
            <person name="Aki S.S."/>
            <person name="Althoff F."/>
            <person name="Araki T."/>
            <person name="Arteaga-Vazquez M.A."/>
            <person name="Balasubrmanian S."/>
            <person name="Barry K."/>
            <person name="Bauer D."/>
            <person name="Boehm C.R."/>
            <person name="Briginshaw L."/>
            <person name="Caballero-Perez J."/>
            <person name="Catarino B."/>
            <person name="Chen F."/>
            <person name="Chiyoda S."/>
            <person name="Chovatia M."/>
            <person name="Davies K.M."/>
            <person name="Delmans M."/>
            <person name="Demura T."/>
            <person name="Dierschke T."/>
            <person name="Dolan L."/>
            <person name="Dorantes-Acosta A.E."/>
            <person name="Eklund D.M."/>
            <person name="Florent S.N."/>
            <person name="Flores-Sandoval E."/>
            <person name="Fujiyama A."/>
            <person name="Fukuzawa H."/>
            <person name="Galik B."/>
            <person name="Grimanelli D."/>
            <person name="Grimwood J."/>
            <person name="Grossniklaus U."/>
            <person name="Hamada T."/>
            <person name="Haseloff J."/>
            <person name="Hetherington A.J."/>
            <person name="Higo A."/>
            <person name="Hirakawa Y."/>
            <person name="Hundley H.N."/>
            <person name="Ikeda Y."/>
            <person name="Inoue K."/>
            <person name="Inoue S.I."/>
            <person name="Ishida S."/>
            <person name="Jia Q."/>
            <person name="Kakita M."/>
            <person name="Kanazawa T."/>
            <person name="Kawai Y."/>
            <person name="Kawashima T."/>
            <person name="Kennedy M."/>
            <person name="Kinose K."/>
            <person name="Kinoshita T."/>
            <person name="Kohara Y."/>
            <person name="Koide E."/>
            <person name="Komatsu K."/>
            <person name="Kopischke S."/>
            <person name="Kubo M."/>
            <person name="Kyozuka J."/>
            <person name="Lagercrantz U."/>
            <person name="Lin S.S."/>
            <person name="Lindquist E."/>
            <person name="Lipzen A.M."/>
            <person name="Lu C.W."/>
            <person name="De Luna E."/>
            <person name="Martienssen R.A."/>
            <person name="Minamino N."/>
            <person name="Mizutani M."/>
            <person name="Mizutani M."/>
            <person name="Mochizuki N."/>
            <person name="Monte I."/>
            <person name="Mosher R."/>
            <person name="Nagasaki H."/>
            <person name="Nakagami H."/>
            <person name="Naramoto S."/>
            <person name="Nishitani K."/>
            <person name="Ohtani M."/>
            <person name="Okamoto T."/>
            <person name="Okumura M."/>
            <person name="Phillips J."/>
            <person name="Pollak B."/>
            <person name="Reinders A."/>
            <person name="Rovekamp M."/>
            <person name="Sano R."/>
            <person name="Sawa S."/>
            <person name="Schmid M.W."/>
            <person name="Shirakawa M."/>
            <person name="Solano R."/>
            <person name="Spunde A."/>
            <person name="Suetsugu N."/>
            <person name="Sugano S."/>
            <person name="Sugiyama A."/>
            <person name="Sun R."/>
            <person name="Suzuki Y."/>
            <person name="Takenaka M."/>
            <person name="Takezawa D."/>
            <person name="Tomogane H."/>
            <person name="Tsuzuki M."/>
            <person name="Ueda T."/>
            <person name="Umeda M."/>
            <person name="Ward J.M."/>
            <person name="Watanabe Y."/>
            <person name="Yazaki K."/>
            <person name="Yokoyama R."/>
            <person name="Yoshitake Y."/>
            <person name="Yotsui I."/>
            <person name="Zachgo S."/>
            <person name="Schmutz J."/>
        </authorList>
    </citation>
    <scope>NUCLEOTIDE SEQUENCE [LARGE SCALE GENOMIC DNA]</scope>
    <source>
        <strain evidence="8">Tak-1</strain>
    </source>
</reference>
<dbReference type="Gramene" id="Mp4g06440.1">
    <property type="protein sequence ID" value="Mp4g06440.1.cds"/>
    <property type="gene ID" value="Mp4g06440"/>
</dbReference>
<dbReference type="Pfam" id="PF03168">
    <property type="entry name" value="LEA_2"/>
    <property type="match status" value="1"/>
</dbReference>
<dbReference type="EMBL" id="KZ772786">
    <property type="protein sequence ID" value="PTQ31170.1"/>
    <property type="molecule type" value="Genomic_DNA"/>
</dbReference>
<evidence type="ECO:0000313" key="7">
    <source>
        <dbReference type="EMBL" id="PTQ31166.1"/>
    </source>
</evidence>
<gene>
    <name evidence="7" type="ORF">MARPO_0114s0002</name>
</gene>